<gene>
    <name evidence="2" type="ORF">DES43_13531</name>
</gene>
<reference evidence="2 3" key="1">
    <citation type="submission" date="2019-03" db="EMBL/GenBank/DDBJ databases">
        <title>Genomic Encyclopedia of Type Strains, Phase IV (KMG-IV): sequencing the most valuable type-strain genomes for metagenomic binning, comparative biology and taxonomic classification.</title>
        <authorList>
            <person name="Goeker M."/>
        </authorList>
    </citation>
    <scope>NUCLEOTIDE SEQUENCE [LARGE SCALE GENOMIC DNA]</scope>
    <source>
        <strain evidence="2 3">DSM 11603</strain>
    </source>
</reference>
<feature type="domain" description="DUF3846" evidence="1">
    <location>
        <begin position="5"/>
        <end position="103"/>
    </location>
</feature>
<keyword evidence="3" id="KW-1185">Reference proteome</keyword>
<evidence type="ECO:0000259" key="1">
    <source>
        <dbReference type="Pfam" id="PF12957"/>
    </source>
</evidence>
<organism evidence="2 3">
    <name type="scientific">Aquamicrobium defluvii</name>
    <dbReference type="NCBI Taxonomy" id="69279"/>
    <lineage>
        <taxon>Bacteria</taxon>
        <taxon>Pseudomonadati</taxon>
        <taxon>Pseudomonadota</taxon>
        <taxon>Alphaproteobacteria</taxon>
        <taxon>Hyphomicrobiales</taxon>
        <taxon>Phyllobacteriaceae</taxon>
        <taxon>Aquamicrobium</taxon>
    </lineage>
</organism>
<dbReference type="EMBL" id="SNZF01000035">
    <property type="protein sequence ID" value="TDR31222.1"/>
    <property type="molecule type" value="Genomic_DNA"/>
</dbReference>
<protein>
    <submittedName>
        <fullName evidence="2">Uncharacterized protein DUF3846</fullName>
    </submittedName>
</protein>
<dbReference type="OrthoDB" id="950017at2"/>
<accession>A0A4R6Y7C1</accession>
<name>A0A4R6Y7C1_9HYPH</name>
<evidence type="ECO:0000313" key="3">
    <source>
        <dbReference type="Proteomes" id="UP000294958"/>
    </source>
</evidence>
<proteinExistence type="predicted"/>
<dbReference type="Proteomes" id="UP000294958">
    <property type="component" value="Unassembled WGS sequence"/>
</dbReference>
<evidence type="ECO:0000313" key="2">
    <source>
        <dbReference type="EMBL" id="TDR31222.1"/>
    </source>
</evidence>
<dbReference type="Pfam" id="PF12957">
    <property type="entry name" value="DUF3846"/>
    <property type="match status" value="1"/>
</dbReference>
<dbReference type="InterPro" id="IPR024559">
    <property type="entry name" value="DUF3846"/>
</dbReference>
<dbReference type="AlphaFoldDB" id="A0A4R6Y7C1"/>
<dbReference type="RefSeq" id="WP_133676043.1">
    <property type="nucleotide sequence ID" value="NZ_SNZF01000035.1"/>
</dbReference>
<comment type="caution">
    <text evidence="2">The sequence shown here is derived from an EMBL/GenBank/DDBJ whole genome shotgun (WGS) entry which is preliminary data.</text>
</comment>
<sequence>MTNFITAYLVEVERRTIRIVTIDPGNILAEIRRHIGCELIDMVRIDRNHCIVVDDNGLTDELPGFTELKGYGSPLAGNLLIIGTDASGETVSPSYPIEEFAAMLMIRYPVLSPEFEMLNGPTVFGSRVSGLSVKLIGVVPTVLTEERTH</sequence>